<dbReference type="SUPFAM" id="SSF53448">
    <property type="entry name" value="Nucleotide-diphospho-sugar transferases"/>
    <property type="match status" value="1"/>
</dbReference>
<dbReference type="PANTHER" id="PTHR19136:SF81">
    <property type="entry name" value="MOLYBDENUM COFACTOR GUANYLYLTRANSFERASE"/>
    <property type="match status" value="1"/>
</dbReference>
<proteinExistence type="predicted"/>
<keyword evidence="4" id="KW-1185">Reference proteome</keyword>
<keyword evidence="1 3" id="KW-0808">Transferase</keyword>
<evidence type="ECO:0000256" key="1">
    <source>
        <dbReference type="ARBA" id="ARBA00022679"/>
    </source>
</evidence>
<evidence type="ECO:0000313" key="4">
    <source>
        <dbReference type="Proteomes" id="UP001324533"/>
    </source>
</evidence>
<dbReference type="Proteomes" id="UP001324533">
    <property type="component" value="Chromosome"/>
</dbReference>
<dbReference type="Pfam" id="PF12804">
    <property type="entry name" value="NTP_transf_3"/>
    <property type="match status" value="1"/>
</dbReference>
<dbReference type="InterPro" id="IPR025877">
    <property type="entry name" value="MobA-like_NTP_Trfase"/>
</dbReference>
<dbReference type="EMBL" id="CP139779">
    <property type="protein sequence ID" value="WQB71406.1"/>
    <property type="molecule type" value="Genomic_DNA"/>
</dbReference>
<dbReference type="Gene3D" id="3.90.550.10">
    <property type="entry name" value="Spore Coat Polysaccharide Biosynthesis Protein SpsA, Chain A"/>
    <property type="match status" value="1"/>
</dbReference>
<evidence type="ECO:0000259" key="2">
    <source>
        <dbReference type="Pfam" id="PF12804"/>
    </source>
</evidence>
<feature type="domain" description="MobA-like NTP transferase" evidence="2">
    <location>
        <begin position="6"/>
        <end position="159"/>
    </location>
</feature>
<sequence>MIDLAALLLAGGRARRLGGAVKPLQTVGGRTLLDIAVGAATDAGADPIVAVGAELPSRGAVRWTREDPPFGGPVSAIVAGFAAATAAADSLPAWTLVLACDLPHAGSAVPLLTDAAALVPDEADAVCLGDPHSRPQFLVGLYRTRTLGRQIERMPRAGRDAAVRELVADLAVTVVGDPRAAALSSVGAAALSFDSAAALSFDVDTWEDLEAARRAGEDGNRE</sequence>
<accession>A0ABZ0VDE2</accession>
<dbReference type="PANTHER" id="PTHR19136">
    <property type="entry name" value="MOLYBDENUM COFACTOR GUANYLYLTRANSFERASE"/>
    <property type="match status" value="1"/>
</dbReference>
<dbReference type="InterPro" id="IPR029044">
    <property type="entry name" value="Nucleotide-diphossugar_trans"/>
</dbReference>
<dbReference type="RefSeq" id="WP_322411522.1">
    <property type="nucleotide sequence ID" value="NZ_CP139779.1"/>
</dbReference>
<protein>
    <submittedName>
        <fullName evidence="3">NTP transferase domain-containing protein</fullName>
    </submittedName>
</protein>
<dbReference type="GO" id="GO:0016740">
    <property type="term" value="F:transferase activity"/>
    <property type="evidence" value="ECO:0007669"/>
    <property type="project" value="UniProtKB-KW"/>
</dbReference>
<name>A0ABZ0VDE2_9MICO</name>
<evidence type="ECO:0000313" key="3">
    <source>
        <dbReference type="EMBL" id="WQB71406.1"/>
    </source>
</evidence>
<gene>
    <name evidence="3" type="ORF">T9R20_05440</name>
</gene>
<organism evidence="3 4">
    <name type="scientific">Microbacterium invictum</name>
    <dbReference type="NCBI Taxonomy" id="515415"/>
    <lineage>
        <taxon>Bacteria</taxon>
        <taxon>Bacillati</taxon>
        <taxon>Actinomycetota</taxon>
        <taxon>Actinomycetes</taxon>
        <taxon>Micrococcales</taxon>
        <taxon>Microbacteriaceae</taxon>
        <taxon>Microbacterium</taxon>
    </lineage>
</organism>
<reference evidence="3 4" key="1">
    <citation type="submission" date="2023-06" db="EMBL/GenBank/DDBJ databases">
        <title>Rock-solubilizing bacteria, Microbacterium invictum, promotes re-establishment of vegetation in rocky wasteland by accelerating rock bio-weathering and reshaping soil bacterial community.</title>
        <authorList>
            <person name="Liu C."/>
        </authorList>
    </citation>
    <scope>NUCLEOTIDE SEQUENCE [LARGE SCALE GENOMIC DNA]</scope>
    <source>
        <strain evidence="3 4">X-18</strain>
    </source>
</reference>